<feature type="domain" description="RING-type" evidence="6">
    <location>
        <begin position="5"/>
        <end position="46"/>
    </location>
</feature>
<organism evidence="7">
    <name type="scientific">Phlebotomus kandelakii</name>
    <dbReference type="NCBI Taxonomy" id="1109342"/>
    <lineage>
        <taxon>Eukaryota</taxon>
        <taxon>Metazoa</taxon>
        <taxon>Ecdysozoa</taxon>
        <taxon>Arthropoda</taxon>
        <taxon>Hexapoda</taxon>
        <taxon>Insecta</taxon>
        <taxon>Pterygota</taxon>
        <taxon>Neoptera</taxon>
        <taxon>Endopterygota</taxon>
        <taxon>Diptera</taxon>
        <taxon>Nematocera</taxon>
        <taxon>Psychodoidea</taxon>
        <taxon>Psychodidae</taxon>
        <taxon>Phlebotomus</taxon>
        <taxon>Larroussius</taxon>
    </lineage>
</organism>
<dbReference type="GO" id="GO:0090734">
    <property type="term" value="C:site of DNA damage"/>
    <property type="evidence" value="ECO:0007669"/>
    <property type="project" value="TreeGrafter"/>
</dbReference>
<dbReference type="PANTHER" id="PTHR46569">
    <property type="entry name" value="E3 UBIQUITIN-PROTEIN LIGASE TRAIP"/>
    <property type="match status" value="1"/>
</dbReference>
<evidence type="ECO:0000256" key="2">
    <source>
        <dbReference type="ARBA" id="ARBA00022833"/>
    </source>
</evidence>
<feature type="coiled-coil region" evidence="4">
    <location>
        <begin position="64"/>
        <end position="105"/>
    </location>
</feature>
<keyword evidence="1 3" id="KW-0479">Metal-binding</keyword>
<accession>A0A6B2E7M7</accession>
<dbReference type="GO" id="GO:0008270">
    <property type="term" value="F:zinc ion binding"/>
    <property type="evidence" value="ECO:0007669"/>
    <property type="project" value="UniProtKB-KW"/>
</dbReference>
<dbReference type="GO" id="GO:0031297">
    <property type="term" value="P:replication fork processing"/>
    <property type="evidence" value="ECO:0007669"/>
    <property type="project" value="TreeGrafter"/>
</dbReference>
<evidence type="ECO:0000256" key="4">
    <source>
        <dbReference type="SAM" id="Coils"/>
    </source>
</evidence>
<dbReference type="EMBL" id="GIFK01001468">
    <property type="protein sequence ID" value="NBJ59171.1"/>
    <property type="molecule type" value="Transcribed_RNA"/>
</dbReference>
<proteinExistence type="predicted"/>
<dbReference type="GO" id="GO:0016567">
    <property type="term" value="P:protein ubiquitination"/>
    <property type="evidence" value="ECO:0007669"/>
    <property type="project" value="TreeGrafter"/>
</dbReference>
<evidence type="ECO:0000259" key="6">
    <source>
        <dbReference type="PROSITE" id="PS50089"/>
    </source>
</evidence>
<feature type="compositionally biased region" description="Basic and acidic residues" evidence="5">
    <location>
        <begin position="219"/>
        <end position="247"/>
    </location>
</feature>
<sequence>MNIICPICTESVLPNEDLCANSCGHIFHYPCIRQWIERSKTCPQCRKLCSEKHLNRIYFTVSSSECTEQDVVNLERRIELLNQNYQEKSKAFDGLQEEVKTLRSDKKKSAKTIIVLEDKLKSKDFALRTATNELKKAKEDVLEHHIVKSELETLRNQVDKVNSIEVLLESNQADVQDLLAKRPSLDTLAYMVSNLKRDLIKSETSKKELRNTLTKTKNSLKEEKRRSEKLHDQLSIAESEKFELERQMRKRQREDDEVEENPEKRKSSSSISSSESDLLDSDSPYLRIQSSAVGLTPLVKKPFSLASKSDPQNFPPELKKLSIFQKFRPEPQGRNNMPRGTYVADGMGGLQKDENFPGFPSRKPSSSLNSTSIKNRLKSGALKPTKKH</sequence>
<feature type="region of interest" description="Disordered" evidence="5">
    <location>
        <begin position="213"/>
        <end position="282"/>
    </location>
</feature>
<feature type="compositionally biased region" description="Polar residues" evidence="5">
    <location>
        <begin position="363"/>
        <end position="374"/>
    </location>
</feature>
<evidence type="ECO:0000313" key="7">
    <source>
        <dbReference type="EMBL" id="NBJ59171.1"/>
    </source>
</evidence>
<reference evidence="7" key="1">
    <citation type="submission" date="2019-10" db="EMBL/GenBank/DDBJ databases">
        <title>Short sand fly seasons in Tbilisi, Georgia, hinder development of host immunity to saliva of the visceral leishmaniasis vector Phlebotomus kandelakii.</title>
        <authorList>
            <person name="Oliveira F."/>
            <person name="Giorgobiani E."/>
            <person name="Guimaraes-Costa A.B."/>
            <person name="Abdeladhim M."/>
            <person name="Oristian J."/>
            <person name="Tskhvaradze L."/>
            <person name="Tsertsvadze N."/>
            <person name="Zakalashvili M."/>
            <person name="Valenzuela J.G."/>
            <person name="Kamhawi S."/>
        </authorList>
    </citation>
    <scope>NUCLEOTIDE SEQUENCE</scope>
    <source>
        <strain evidence="7">Wild-capture in Tbilisi</strain>
        <tissue evidence="7">Salivary glands</tissue>
    </source>
</reference>
<dbReference type="AlphaFoldDB" id="A0A6B2E7M7"/>
<keyword evidence="2" id="KW-0862">Zinc</keyword>
<dbReference type="SUPFAM" id="SSF57850">
    <property type="entry name" value="RING/U-box"/>
    <property type="match status" value="1"/>
</dbReference>
<keyword evidence="4" id="KW-0175">Coiled coil</keyword>
<dbReference type="GO" id="GO:0061630">
    <property type="term" value="F:ubiquitin protein ligase activity"/>
    <property type="evidence" value="ECO:0007669"/>
    <property type="project" value="TreeGrafter"/>
</dbReference>
<name>A0A6B2E7M7_9DIPT</name>
<dbReference type="Pfam" id="PF13639">
    <property type="entry name" value="zf-RING_2"/>
    <property type="match status" value="1"/>
</dbReference>
<dbReference type="Gene3D" id="3.30.40.10">
    <property type="entry name" value="Zinc/RING finger domain, C3HC4 (zinc finger)"/>
    <property type="match status" value="1"/>
</dbReference>
<dbReference type="PROSITE" id="PS50089">
    <property type="entry name" value="ZF_RING_2"/>
    <property type="match status" value="1"/>
</dbReference>
<dbReference type="SMART" id="SM00184">
    <property type="entry name" value="RING"/>
    <property type="match status" value="1"/>
</dbReference>
<feature type="region of interest" description="Disordered" evidence="5">
    <location>
        <begin position="327"/>
        <end position="388"/>
    </location>
</feature>
<dbReference type="InterPro" id="IPR052639">
    <property type="entry name" value="TRAIP_ubiq-protein_ligase"/>
</dbReference>
<dbReference type="PANTHER" id="PTHR46569:SF1">
    <property type="entry name" value="E3 UBIQUITIN-PROTEIN LIGASE RFWD3-RELATED"/>
    <property type="match status" value="1"/>
</dbReference>
<protein>
    <submittedName>
        <fullName evidence="7">Putative e3 ubiquitin-protein ligase traip</fullName>
    </submittedName>
</protein>
<evidence type="ECO:0000256" key="5">
    <source>
        <dbReference type="SAM" id="MobiDB-lite"/>
    </source>
</evidence>
<keyword evidence="1 3" id="KW-0863">Zinc-finger</keyword>
<dbReference type="GO" id="GO:0005634">
    <property type="term" value="C:nucleus"/>
    <property type="evidence" value="ECO:0007669"/>
    <property type="project" value="TreeGrafter"/>
</dbReference>
<dbReference type="InterPro" id="IPR013083">
    <property type="entry name" value="Znf_RING/FYVE/PHD"/>
</dbReference>
<evidence type="ECO:0000256" key="1">
    <source>
        <dbReference type="ARBA" id="ARBA00022771"/>
    </source>
</evidence>
<evidence type="ECO:0000256" key="3">
    <source>
        <dbReference type="PROSITE-ProRule" id="PRU00175"/>
    </source>
</evidence>
<dbReference type="InterPro" id="IPR001841">
    <property type="entry name" value="Znf_RING"/>
</dbReference>